<evidence type="ECO:0000313" key="3">
    <source>
        <dbReference type="Proteomes" id="UP000542742"/>
    </source>
</evidence>
<organism evidence="2 3">
    <name type="scientific">Paractinoplanes abujensis</name>
    <dbReference type="NCBI Taxonomy" id="882441"/>
    <lineage>
        <taxon>Bacteria</taxon>
        <taxon>Bacillati</taxon>
        <taxon>Actinomycetota</taxon>
        <taxon>Actinomycetes</taxon>
        <taxon>Micromonosporales</taxon>
        <taxon>Micromonosporaceae</taxon>
        <taxon>Paractinoplanes</taxon>
    </lineage>
</organism>
<accession>A0A7W7CMH3</accession>
<keyword evidence="3" id="KW-1185">Reference proteome</keyword>
<evidence type="ECO:0000313" key="2">
    <source>
        <dbReference type="EMBL" id="MBB4690994.1"/>
    </source>
</evidence>
<dbReference type="RefSeq" id="WP_184949871.1">
    <property type="nucleotide sequence ID" value="NZ_BOMC01000009.1"/>
</dbReference>
<feature type="domain" description="HTH cro/C1-type" evidence="1">
    <location>
        <begin position="34"/>
        <end position="81"/>
    </location>
</feature>
<dbReference type="PANTHER" id="PTHR35010">
    <property type="entry name" value="BLL4672 PROTEIN-RELATED"/>
    <property type="match status" value="1"/>
</dbReference>
<dbReference type="Gene3D" id="1.10.260.40">
    <property type="entry name" value="lambda repressor-like DNA-binding domains"/>
    <property type="match status" value="1"/>
</dbReference>
<sequence>MDRALLADFLRARREALQPEDVGLPRGPRRRTGGLRREEVAALAGMSADYYGRIEQQRGPVPSEPMLAALARALQLNLSERDHLFALGGHSAPRREAGEDKVSDTMRRVAERLADTPAIVLSRFGEALLQTAPGVALLGDYMRFTGWSRYLVYRWFTDPEQRALFPPEDHEVRGRVFTSEIRAAYTADPGGRAGEIVTALLAVSPAFAEVWRRHEVDVTHHLELKRYRHPVLGELELYAQRLIDPDHGQELLVYSAKPGTESHAKLETLSGP</sequence>
<name>A0A7W7CMH3_9ACTN</name>
<dbReference type="InterPro" id="IPR041413">
    <property type="entry name" value="MLTR_LBD"/>
</dbReference>
<dbReference type="Pfam" id="PF13560">
    <property type="entry name" value="HTH_31"/>
    <property type="match status" value="1"/>
</dbReference>
<dbReference type="GO" id="GO:0003677">
    <property type="term" value="F:DNA binding"/>
    <property type="evidence" value="ECO:0007669"/>
    <property type="project" value="InterPro"/>
</dbReference>
<dbReference type="Pfam" id="PF17765">
    <property type="entry name" value="MLTR_LBD"/>
    <property type="match status" value="1"/>
</dbReference>
<dbReference type="Proteomes" id="UP000542742">
    <property type="component" value="Unassembled WGS sequence"/>
</dbReference>
<dbReference type="SMART" id="SM00530">
    <property type="entry name" value="HTH_XRE"/>
    <property type="match status" value="1"/>
</dbReference>
<dbReference type="PROSITE" id="PS50943">
    <property type="entry name" value="HTH_CROC1"/>
    <property type="match status" value="1"/>
</dbReference>
<reference evidence="2 3" key="1">
    <citation type="submission" date="2020-08" db="EMBL/GenBank/DDBJ databases">
        <title>Sequencing the genomes of 1000 actinobacteria strains.</title>
        <authorList>
            <person name="Klenk H.-P."/>
        </authorList>
    </citation>
    <scope>NUCLEOTIDE SEQUENCE [LARGE SCALE GENOMIC DNA]</scope>
    <source>
        <strain evidence="2 3">DSM 45518</strain>
    </source>
</reference>
<dbReference type="InterPro" id="IPR010982">
    <property type="entry name" value="Lambda_DNA-bd_dom_sf"/>
</dbReference>
<dbReference type="Gene3D" id="3.30.450.180">
    <property type="match status" value="1"/>
</dbReference>
<dbReference type="AlphaFoldDB" id="A0A7W7CMH3"/>
<dbReference type="SUPFAM" id="SSF47413">
    <property type="entry name" value="lambda repressor-like DNA-binding domains"/>
    <property type="match status" value="1"/>
</dbReference>
<dbReference type="InterPro" id="IPR001387">
    <property type="entry name" value="Cro/C1-type_HTH"/>
</dbReference>
<protein>
    <submittedName>
        <fullName evidence="2">Transcriptional regulator with XRE-family HTH domain</fullName>
    </submittedName>
</protein>
<dbReference type="EMBL" id="JACHMF010000001">
    <property type="protein sequence ID" value="MBB4690994.1"/>
    <property type="molecule type" value="Genomic_DNA"/>
</dbReference>
<dbReference type="PANTHER" id="PTHR35010:SF2">
    <property type="entry name" value="BLL4672 PROTEIN"/>
    <property type="match status" value="1"/>
</dbReference>
<comment type="caution">
    <text evidence="2">The sequence shown here is derived from an EMBL/GenBank/DDBJ whole genome shotgun (WGS) entry which is preliminary data.</text>
</comment>
<evidence type="ECO:0000259" key="1">
    <source>
        <dbReference type="PROSITE" id="PS50943"/>
    </source>
</evidence>
<proteinExistence type="predicted"/>
<gene>
    <name evidence="2" type="ORF">BKA14_001142</name>
</gene>